<name>A0A840J3R1_9PSEU</name>
<dbReference type="GO" id="GO:0000155">
    <property type="term" value="F:phosphorelay sensor kinase activity"/>
    <property type="evidence" value="ECO:0007669"/>
    <property type="project" value="InterPro"/>
</dbReference>
<evidence type="ECO:0000256" key="4">
    <source>
        <dbReference type="ARBA" id="ARBA00022679"/>
    </source>
</evidence>
<dbReference type="SUPFAM" id="SSF55874">
    <property type="entry name" value="ATPase domain of HSP90 chaperone/DNA topoisomerase II/histidine kinase"/>
    <property type="match status" value="1"/>
</dbReference>
<keyword evidence="4" id="KW-0808">Transferase</keyword>
<evidence type="ECO:0000256" key="1">
    <source>
        <dbReference type="ARBA" id="ARBA00000085"/>
    </source>
</evidence>
<evidence type="ECO:0000256" key="6">
    <source>
        <dbReference type="ARBA" id="ARBA00022777"/>
    </source>
</evidence>
<dbReference type="CDD" id="cd16917">
    <property type="entry name" value="HATPase_UhpB-NarQ-NarX-like"/>
    <property type="match status" value="1"/>
</dbReference>
<keyword evidence="12" id="KW-1185">Reference proteome</keyword>
<keyword evidence="7" id="KW-0067">ATP-binding</keyword>
<protein>
    <recommendedName>
        <fullName evidence="2">histidine kinase</fullName>
        <ecNumber evidence="2">2.7.13.3</ecNumber>
    </recommendedName>
</protein>
<evidence type="ECO:0000256" key="8">
    <source>
        <dbReference type="ARBA" id="ARBA00023012"/>
    </source>
</evidence>
<feature type="transmembrane region" description="Helical" evidence="9">
    <location>
        <begin position="26"/>
        <end position="45"/>
    </location>
</feature>
<evidence type="ECO:0000256" key="2">
    <source>
        <dbReference type="ARBA" id="ARBA00012438"/>
    </source>
</evidence>
<dbReference type="InterPro" id="IPR050482">
    <property type="entry name" value="Sensor_HK_TwoCompSys"/>
</dbReference>
<dbReference type="InterPro" id="IPR003594">
    <property type="entry name" value="HATPase_dom"/>
</dbReference>
<dbReference type="Proteomes" id="UP000581769">
    <property type="component" value="Unassembled WGS sequence"/>
</dbReference>
<dbReference type="EC" id="2.7.13.3" evidence="2"/>
<dbReference type="Pfam" id="PF07730">
    <property type="entry name" value="HisKA_3"/>
    <property type="match status" value="1"/>
</dbReference>
<keyword evidence="5" id="KW-0547">Nucleotide-binding</keyword>
<feature type="transmembrane region" description="Helical" evidence="9">
    <location>
        <begin position="83"/>
        <end position="102"/>
    </location>
</feature>
<keyword evidence="9" id="KW-0812">Transmembrane</keyword>
<dbReference type="GO" id="GO:0005524">
    <property type="term" value="F:ATP binding"/>
    <property type="evidence" value="ECO:0007669"/>
    <property type="project" value="UniProtKB-KW"/>
</dbReference>
<dbReference type="InterPro" id="IPR036890">
    <property type="entry name" value="HATPase_C_sf"/>
</dbReference>
<dbReference type="PANTHER" id="PTHR24421">
    <property type="entry name" value="NITRATE/NITRITE SENSOR PROTEIN NARX-RELATED"/>
    <property type="match status" value="1"/>
</dbReference>
<evidence type="ECO:0000256" key="7">
    <source>
        <dbReference type="ARBA" id="ARBA00022840"/>
    </source>
</evidence>
<accession>A0A840J3R1</accession>
<evidence type="ECO:0000313" key="11">
    <source>
        <dbReference type="EMBL" id="MBB4688359.1"/>
    </source>
</evidence>
<evidence type="ECO:0000313" key="12">
    <source>
        <dbReference type="Proteomes" id="UP000581769"/>
    </source>
</evidence>
<keyword evidence="3" id="KW-0597">Phosphoprotein</keyword>
<dbReference type="Gene3D" id="3.30.565.10">
    <property type="entry name" value="Histidine kinase-like ATPase, C-terminal domain"/>
    <property type="match status" value="1"/>
</dbReference>
<dbReference type="Gene3D" id="1.20.5.1930">
    <property type="match status" value="1"/>
</dbReference>
<dbReference type="InterPro" id="IPR011712">
    <property type="entry name" value="Sig_transdc_His_kin_sub3_dim/P"/>
</dbReference>
<dbReference type="AlphaFoldDB" id="A0A840J3R1"/>
<sequence length="388" mass="40439">MWGKVRDRVAGRLNDALSRSGITVPWWVPLGTNTFALIGLAVAIGQRTAQPVPVLIAAFVLMQGGSLLFLLTGRIAPSWLKSLAVLAGVGVLLAFPVVPDFAPMPLAVLSAEVSAIASAGLAFVVTAAGVGVLAVAAATVGLVGFPVYTLAVLLGLCAGFMLRWYVRALDAERGKQDAVREQAMLAERQRIAREVHDIVAHSLSITLLHVTGARHGLRTDRDVDEAVEALAEAERVGRGAMAEIRRTVGLLSRDSAGTRSLPGTVDIADLVADTRAAGLDAYYELEGDVHAVASAAGLGLYRIAQESLANVVKHAPAETASVRLRIEAGAARLTVRNRRCGGTRQSGGSGLAGMAARAEQLGAVLRVGPEGPDWLVDVTVPLPAEVVS</sequence>
<feature type="domain" description="Histidine kinase/HSP90-like ATPase" evidence="10">
    <location>
        <begin position="295"/>
        <end position="386"/>
    </location>
</feature>
<organism evidence="11 12">
    <name type="scientific">Amycolatopsis jiangsuensis</name>
    <dbReference type="NCBI Taxonomy" id="1181879"/>
    <lineage>
        <taxon>Bacteria</taxon>
        <taxon>Bacillati</taxon>
        <taxon>Actinomycetota</taxon>
        <taxon>Actinomycetes</taxon>
        <taxon>Pseudonocardiales</taxon>
        <taxon>Pseudonocardiaceae</taxon>
        <taxon>Amycolatopsis</taxon>
    </lineage>
</organism>
<evidence type="ECO:0000256" key="3">
    <source>
        <dbReference type="ARBA" id="ARBA00022553"/>
    </source>
</evidence>
<keyword evidence="9" id="KW-0472">Membrane</keyword>
<gene>
    <name evidence="11" type="ORF">BJY18_005844</name>
</gene>
<reference evidence="11 12" key="1">
    <citation type="submission" date="2020-08" db="EMBL/GenBank/DDBJ databases">
        <title>Sequencing the genomes of 1000 actinobacteria strains.</title>
        <authorList>
            <person name="Klenk H.-P."/>
        </authorList>
    </citation>
    <scope>NUCLEOTIDE SEQUENCE [LARGE SCALE GENOMIC DNA]</scope>
    <source>
        <strain evidence="11 12">DSM 45859</strain>
    </source>
</reference>
<dbReference type="EMBL" id="JACHMG010000001">
    <property type="protein sequence ID" value="MBB4688359.1"/>
    <property type="molecule type" value="Genomic_DNA"/>
</dbReference>
<proteinExistence type="predicted"/>
<evidence type="ECO:0000259" key="10">
    <source>
        <dbReference type="SMART" id="SM00387"/>
    </source>
</evidence>
<dbReference type="GO" id="GO:0046983">
    <property type="term" value="F:protein dimerization activity"/>
    <property type="evidence" value="ECO:0007669"/>
    <property type="project" value="InterPro"/>
</dbReference>
<evidence type="ECO:0000256" key="9">
    <source>
        <dbReference type="SAM" id="Phobius"/>
    </source>
</evidence>
<evidence type="ECO:0000256" key="5">
    <source>
        <dbReference type="ARBA" id="ARBA00022741"/>
    </source>
</evidence>
<comment type="caution">
    <text evidence="11">The sequence shown here is derived from an EMBL/GenBank/DDBJ whole genome shotgun (WGS) entry which is preliminary data.</text>
</comment>
<comment type="catalytic activity">
    <reaction evidence="1">
        <text>ATP + protein L-histidine = ADP + protein N-phospho-L-histidine.</text>
        <dbReference type="EC" id="2.7.13.3"/>
    </reaction>
</comment>
<dbReference type="RefSeq" id="WP_184783058.1">
    <property type="nucleotide sequence ID" value="NZ_JACHMG010000001.1"/>
</dbReference>
<keyword evidence="8" id="KW-0902">Two-component regulatory system</keyword>
<dbReference type="PANTHER" id="PTHR24421:SF10">
    <property type="entry name" value="NITRATE_NITRITE SENSOR PROTEIN NARQ"/>
    <property type="match status" value="1"/>
</dbReference>
<feature type="transmembrane region" description="Helical" evidence="9">
    <location>
        <begin position="114"/>
        <end position="139"/>
    </location>
</feature>
<feature type="transmembrane region" description="Helical" evidence="9">
    <location>
        <begin position="145"/>
        <end position="166"/>
    </location>
</feature>
<keyword evidence="6 11" id="KW-0418">Kinase</keyword>
<dbReference type="SMART" id="SM00387">
    <property type="entry name" value="HATPase_c"/>
    <property type="match status" value="1"/>
</dbReference>
<dbReference type="GO" id="GO:0016020">
    <property type="term" value="C:membrane"/>
    <property type="evidence" value="ECO:0007669"/>
    <property type="project" value="InterPro"/>
</dbReference>
<feature type="transmembrane region" description="Helical" evidence="9">
    <location>
        <begin position="52"/>
        <end position="71"/>
    </location>
</feature>
<keyword evidence="9" id="KW-1133">Transmembrane helix</keyword>